<evidence type="ECO:0000313" key="7">
    <source>
        <dbReference type="Proteomes" id="UP000273828"/>
    </source>
</evidence>
<evidence type="ECO:0000259" key="5">
    <source>
        <dbReference type="Pfam" id="PF13476"/>
    </source>
</evidence>
<gene>
    <name evidence="6" type="ORF">EA462_00905</name>
</gene>
<evidence type="ECO:0000256" key="1">
    <source>
        <dbReference type="ARBA" id="ARBA00023054"/>
    </source>
</evidence>
<dbReference type="Proteomes" id="UP000273828">
    <property type="component" value="Unassembled WGS sequence"/>
</dbReference>
<dbReference type="RefSeq" id="WP_124176694.1">
    <property type="nucleotide sequence ID" value="NZ_REFY01000001.1"/>
</dbReference>
<evidence type="ECO:0000256" key="4">
    <source>
        <dbReference type="SAM" id="MobiDB-lite"/>
    </source>
</evidence>
<dbReference type="GO" id="GO:0016887">
    <property type="term" value="F:ATP hydrolysis activity"/>
    <property type="evidence" value="ECO:0007669"/>
    <property type="project" value="InterPro"/>
</dbReference>
<dbReference type="InterPro" id="IPR027417">
    <property type="entry name" value="P-loop_NTPase"/>
</dbReference>
<feature type="coiled-coil region" evidence="3">
    <location>
        <begin position="351"/>
        <end position="477"/>
    </location>
</feature>
<dbReference type="GO" id="GO:0006302">
    <property type="term" value="P:double-strand break repair"/>
    <property type="evidence" value="ECO:0007669"/>
    <property type="project" value="InterPro"/>
</dbReference>
<dbReference type="PANTHER" id="PTHR32114:SF2">
    <property type="entry name" value="ABC TRANSPORTER ABCH.3"/>
    <property type="match status" value="1"/>
</dbReference>
<comment type="caution">
    <text evidence="6">The sequence shown here is derived from an EMBL/GenBank/DDBJ whole genome shotgun (WGS) entry which is preliminary data.</text>
</comment>
<keyword evidence="7" id="KW-1185">Reference proteome</keyword>
<keyword evidence="1 3" id="KW-0175">Coiled coil</keyword>
<dbReference type="Pfam" id="PF13476">
    <property type="entry name" value="AAA_23"/>
    <property type="match status" value="1"/>
</dbReference>
<dbReference type="OrthoDB" id="25344at2157"/>
<reference evidence="6 7" key="1">
    <citation type="submission" date="2018-10" db="EMBL/GenBank/DDBJ databases">
        <title>Natrarchaeobius chitinivorans gen. nov., sp. nov., and Natrarchaeobius haloalkaliphilus sp. nov., alkaliphilic, chitin-utilizing haloarchaea from hypersaline alkaline lakes.</title>
        <authorList>
            <person name="Sorokin D.Y."/>
            <person name="Elcheninov A.G."/>
            <person name="Kostrikina N.A."/>
            <person name="Bale N.J."/>
            <person name="Sinninghe Damste J.S."/>
            <person name="Khijniak T.V."/>
            <person name="Kublanov I.V."/>
            <person name="Toshchakov S.V."/>
        </authorList>
    </citation>
    <scope>NUCLEOTIDE SEQUENCE [LARGE SCALE GENOMIC DNA]</scope>
    <source>
        <strain evidence="6 7">AArcht-Sl</strain>
    </source>
</reference>
<dbReference type="SUPFAM" id="SSF52540">
    <property type="entry name" value="P-loop containing nucleoside triphosphate hydrolases"/>
    <property type="match status" value="1"/>
</dbReference>
<dbReference type="InterPro" id="IPR038729">
    <property type="entry name" value="Rad50/SbcC_AAA"/>
</dbReference>
<feature type="region of interest" description="Disordered" evidence="4">
    <location>
        <begin position="231"/>
        <end position="284"/>
    </location>
</feature>
<dbReference type="PANTHER" id="PTHR32114">
    <property type="entry name" value="ABC TRANSPORTER ABCH.3"/>
    <property type="match status" value="1"/>
</dbReference>
<dbReference type="Gene3D" id="3.40.50.300">
    <property type="entry name" value="P-loop containing nucleotide triphosphate hydrolases"/>
    <property type="match status" value="2"/>
</dbReference>
<accession>A0A3N6LSC9</accession>
<feature type="domain" description="Rad50/SbcC-type AAA" evidence="5">
    <location>
        <begin position="10"/>
        <end position="252"/>
    </location>
</feature>
<evidence type="ECO:0000256" key="3">
    <source>
        <dbReference type="SAM" id="Coils"/>
    </source>
</evidence>
<proteinExistence type="inferred from homology"/>
<organism evidence="6 7">
    <name type="scientific">Natrarchaeobius halalkaliphilus</name>
    <dbReference type="NCBI Taxonomy" id="1679091"/>
    <lineage>
        <taxon>Archaea</taxon>
        <taxon>Methanobacteriati</taxon>
        <taxon>Methanobacteriota</taxon>
        <taxon>Stenosarchaea group</taxon>
        <taxon>Halobacteria</taxon>
        <taxon>Halobacteriales</taxon>
        <taxon>Natrialbaceae</taxon>
        <taxon>Natrarchaeobius</taxon>
    </lineage>
</organism>
<dbReference type="EMBL" id="REFY01000001">
    <property type="protein sequence ID" value="RQG92818.1"/>
    <property type="molecule type" value="Genomic_DNA"/>
</dbReference>
<name>A0A3N6LSC9_9EURY</name>
<protein>
    <submittedName>
        <fullName evidence="6">Chromosome segregation protein</fullName>
    </submittedName>
</protein>
<comment type="similarity">
    <text evidence="2">Belongs to the Sph1/Sph2 family.</text>
</comment>
<evidence type="ECO:0000256" key="2">
    <source>
        <dbReference type="ARBA" id="ARBA00049666"/>
    </source>
</evidence>
<evidence type="ECO:0000313" key="6">
    <source>
        <dbReference type="EMBL" id="RQG92818.1"/>
    </source>
</evidence>
<sequence>MDTIQFLSIEGRDYRQYNGEFKLDLKVSDDKNVNVIEGQNGAGKSNLLNAITLCFYDDETHIDDSVLEADPLVNLKRLDDLDPGDTATGYVSVKLGDEKPDYIFTREFTTAKQPDGSYSGSTGDLQLKQRIGEDMHDMDNANAQLNQILPTGVHEYFLFDGEQLDEFFEDGYSERVKEGILDVSHIELLNESLDHLEQVQSRLEKQSSEFEGNVGEAEAVYRAEKETLQDLKSDRDTAKTELEEARERRDELDKDLRQSSQEDVREKQLERERLRERLDDTQEDLNDAKQKAGSALATAGITVYNADALRFGLTKLEELEQQGELPPKIQDWFIDRLLERGKCICGEDLDNETRKENLQHLQKEVADIEDENIDGKIRIPDLLDEVDSQVQDLLDERTQVEELREKRGEIQGEIDDISAFLQQKDTIDAEDAAALEQQREEVNKRIEELSHKIGKLEREIEDQQDTVKEKKAEWETEMEKEDQHQILLRRVQFVEEAREEVKTIRTNILDQVRSETEDRLEEYFNELIWKDESYEIHLTENYEVEVQGPTAEKKLASLSAGERQILALAFMSALSRISGFSAPIVIDTPLGRISSKPRKRIAAQLPGYLEGRQVTLMMTDEEYTDDVAALLDGHIANEYELQYNDETTQVIPQ</sequence>
<dbReference type="Gene3D" id="1.20.120.330">
    <property type="entry name" value="Nucleotidyltransferases domain 2"/>
    <property type="match status" value="1"/>
</dbReference>
<dbReference type="AlphaFoldDB" id="A0A3N6LSC9"/>